<reference evidence="1 2" key="1">
    <citation type="submission" date="2020-12" db="EMBL/GenBank/DDBJ databases">
        <title>Revised draft genomes of Rhodomicrobium vannielii ATCC 17100 and Rhodomicrobium udaipurense JA643.</title>
        <authorList>
            <person name="Conners E.M."/>
            <person name="Davenport E.J."/>
            <person name="Bose A."/>
        </authorList>
    </citation>
    <scope>NUCLEOTIDE SEQUENCE [LARGE SCALE GENOMIC DNA]</scope>
    <source>
        <strain evidence="1 2">JA643</strain>
    </source>
</reference>
<organism evidence="1 2">
    <name type="scientific">Rhodomicrobium udaipurense</name>
    <dbReference type="NCBI Taxonomy" id="1202716"/>
    <lineage>
        <taxon>Bacteria</taxon>
        <taxon>Pseudomonadati</taxon>
        <taxon>Pseudomonadota</taxon>
        <taxon>Alphaproteobacteria</taxon>
        <taxon>Hyphomicrobiales</taxon>
        <taxon>Hyphomicrobiaceae</taxon>
        <taxon>Rhodomicrobium</taxon>
    </lineage>
</organism>
<evidence type="ECO:0000313" key="1">
    <source>
        <dbReference type="EMBL" id="MBJ7543977.1"/>
    </source>
</evidence>
<accession>A0A8I1GBD9</accession>
<dbReference type="Proteomes" id="UP000623250">
    <property type="component" value="Unassembled WGS sequence"/>
</dbReference>
<gene>
    <name evidence="1" type="ORF">JDN41_10435</name>
</gene>
<protein>
    <submittedName>
        <fullName evidence="1">Uncharacterized protein</fullName>
    </submittedName>
</protein>
<keyword evidence="2" id="KW-1185">Reference proteome</keyword>
<name>A0A8I1GBD9_9HYPH</name>
<proteinExistence type="predicted"/>
<evidence type="ECO:0000313" key="2">
    <source>
        <dbReference type="Proteomes" id="UP000623250"/>
    </source>
</evidence>
<dbReference type="RefSeq" id="WP_052037470.1">
    <property type="nucleotide sequence ID" value="NZ_JAEMUK010000023.1"/>
</dbReference>
<comment type="caution">
    <text evidence="1">The sequence shown here is derived from an EMBL/GenBank/DDBJ whole genome shotgun (WGS) entry which is preliminary data.</text>
</comment>
<dbReference type="EMBL" id="JAEMUK010000023">
    <property type="protein sequence ID" value="MBJ7543977.1"/>
    <property type="molecule type" value="Genomic_DNA"/>
</dbReference>
<dbReference type="AlphaFoldDB" id="A0A8I1GBD9"/>
<sequence>MLDRIDSDGPYAPENCRWCSPREQAASRRPNRPALARAGRKSAALKKIRRAAALSSSPFQPEVRDMHDDTVFDPLAGVSRPAPRDADVEEVAFAIAEGAPAMGFDAGLQAFAAAFAVFLAAHDFQADRQPLNGLSTL</sequence>